<dbReference type="PRINTS" id="PR00105">
    <property type="entry name" value="C5METTRFRASE"/>
</dbReference>
<evidence type="ECO:0000313" key="9">
    <source>
        <dbReference type="EMBL" id="MBJ2173640.1"/>
    </source>
</evidence>
<dbReference type="PANTHER" id="PTHR10629:SF52">
    <property type="entry name" value="DNA (CYTOSINE-5)-METHYLTRANSFERASE 1"/>
    <property type="match status" value="1"/>
</dbReference>
<keyword evidence="10" id="KW-1185">Reference proteome</keyword>
<dbReference type="Gene3D" id="3.90.120.10">
    <property type="entry name" value="DNA Methylase, subunit A, domain 2"/>
    <property type="match status" value="1"/>
</dbReference>
<dbReference type="Gene3D" id="3.40.50.150">
    <property type="entry name" value="Vaccinia Virus protein VP39"/>
    <property type="match status" value="1"/>
</dbReference>
<dbReference type="NCBIfam" id="TIGR00675">
    <property type="entry name" value="dcm"/>
    <property type="match status" value="1"/>
</dbReference>
<keyword evidence="2 6" id="KW-0808">Transferase</keyword>
<evidence type="ECO:0000256" key="2">
    <source>
        <dbReference type="ARBA" id="ARBA00022679"/>
    </source>
</evidence>
<dbReference type="InterPro" id="IPR050390">
    <property type="entry name" value="C5-Methyltransferase"/>
</dbReference>
<evidence type="ECO:0000256" key="4">
    <source>
        <dbReference type="ARBA" id="ARBA00022747"/>
    </source>
</evidence>
<dbReference type="InterPro" id="IPR018117">
    <property type="entry name" value="C5_DNA_meth_AS"/>
</dbReference>
<comment type="caution">
    <text evidence="9">The sequence shown here is derived from an EMBL/GenBank/DDBJ whole genome shotgun (WGS) entry which is preliminary data.</text>
</comment>
<gene>
    <name evidence="9" type="ORF">JBL43_05285</name>
</gene>
<sequence>MKNKKLTFIDLFAGCGGLSEGFIMSGKYDALAHVEWEIPMVRTLRSRLEKKWKHTNEDALKRVLHFDIQKTEELINGNWKDETVKSYGGTNHIEVQKDGLKGLVGKRKVDLVIGGPPCQAYSIAGRTQDKNSMKDDYRNYLFESFTKVVEEFQPSVFVFENVPGMLSACPGDKKVTKRIYEYFDEHGYDIKKPEELKSVVQSASDFGVPQKRERVIIVGIRRASKTNNFNLQTIYTEIDSQKIKTPVTLRQAISHLPRFKPSKEIVIMNGRKISYVPVDKDETIEENHKPRFHNERDIKIFEEWILKKMNKRPVNERVKFYNSLLGKSSKHAKYRNLEWDRPSQTIVAHLYKDGLMFIHPDSNQARSITVKEAALIQSFPTDFEFKEKMSCNYKMIGNAVPPLMAEKIAIAVAEAFHK</sequence>
<evidence type="ECO:0000313" key="10">
    <source>
        <dbReference type="Proteomes" id="UP000623301"/>
    </source>
</evidence>
<evidence type="ECO:0000256" key="8">
    <source>
        <dbReference type="RuleBase" id="RU000417"/>
    </source>
</evidence>
<keyword evidence="3 6" id="KW-0949">S-adenosyl-L-methionine</keyword>
<organism evidence="9 10">
    <name type="scientific">Aureibaculum flavum</name>
    <dbReference type="NCBI Taxonomy" id="2795986"/>
    <lineage>
        <taxon>Bacteria</taxon>
        <taxon>Pseudomonadati</taxon>
        <taxon>Bacteroidota</taxon>
        <taxon>Flavobacteriia</taxon>
        <taxon>Flavobacteriales</taxon>
        <taxon>Flavobacteriaceae</taxon>
        <taxon>Aureibaculum</taxon>
    </lineage>
</organism>
<dbReference type="GO" id="GO:0032259">
    <property type="term" value="P:methylation"/>
    <property type="evidence" value="ECO:0007669"/>
    <property type="project" value="UniProtKB-KW"/>
</dbReference>
<dbReference type="EMBL" id="JAEHFJ010000002">
    <property type="protein sequence ID" value="MBJ2173640.1"/>
    <property type="molecule type" value="Genomic_DNA"/>
</dbReference>
<evidence type="ECO:0000256" key="5">
    <source>
        <dbReference type="ARBA" id="ARBA00047422"/>
    </source>
</evidence>
<dbReference type="PROSITE" id="PS51679">
    <property type="entry name" value="SAM_MT_C5"/>
    <property type="match status" value="1"/>
</dbReference>
<reference evidence="9 10" key="1">
    <citation type="submission" date="2020-12" db="EMBL/GenBank/DDBJ databases">
        <title>Aureibaculum luteum sp. nov. and Aureibaculum flavum sp. nov., novel members of the family Flavobacteriaceae isolated from Antarctic intertidal sediments.</title>
        <authorList>
            <person name="He X."/>
            <person name="Zhang X."/>
        </authorList>
    </citation>
    <scope>NUCLEOTIDE SEQUENCE [LARGE SCALE GENOMIC DNA]</scope>
    <source>
        <strain evidence="9 10">A20</strain>
    </source>
</reference>
<dbReference type="GO" id="GO:0008168">
    <property type="term" value="F:methyltransferase activity"/>
    <property type="evidence" value="ECO:0007669"/>
    <property type="project" value="UniProtKB-KW"/>
</dbReference>
<dbReference type="InterPro" id="IPR001525">
    <property type="entry name" value="C5_MeTfrase"/>
</dbReference>
<feature type="active site" evidence="6">
    <location>
        <position position="118"/>
    </location>
</feature>
<dbReference type="Pfam" id="PF00145">
    <property type="entry name" value="DNA_methylase"/>
    <property type="match status" value="1"/>
</dbReference>
<evidence type="ECO:0000256" key="1">
    <source>
        <dbReference type="ARBA" id="ARBA00022603"/>
    </source>
</evidence>
<dbReference type="Proteomes" id="UP000623301">
    <property type="component" value="Unassembled WGS sequence"/>
</dbReference>
<proteinExistence type="inferred from homology"/>
<name>A0ABS0WNS6_9FLAO</name>
<comment type="catalytic activity">
    <reaction evidence="5 8">
        <text>a 2'-deoxycytidine in DNA + S-adenosyl-L-methionine = a 5-methyl-2'-deoxycytidine in DNA + S-adenosyl-L-homocysteine + H(+)</text>
        <dbReference type="Rhea" id="RHEA:13681"/>
        <dbReference type="Rhea" id="RHEA-COMP:11369"/>
        <dbReference type="Rhea" id="RHEA-COMP:11370"/>
        <dbReference type="ChEBI" id="CHEBI:15378"/>
        <dbReference type="ChEBI" id="CHEBI:57856"/>
        <dbReference type="ChEBI" id="CHEBI:59789"/>
        <dbReference type="ChEBI" id="CHEBI:85452"/>
        <dbReference type="ChEBI" id="CHEBI:85454"/>
        <dbReference type="EC" id="2.1.1.37"/>
    </reaction>
</comment>
<accession>A0ABS0WNS6</accession>
<dbReference type="PROSITE" id="PS00094">
    <property type="entry name" value="C5_MTASE_1"/>
    <property type="match status" value="1"/>
</dbReference>
<dbReference type="InterPro" id="IPR031303">
    <property type="entry name" value="C5_meth_CS"/>
</dbReference>
<comment type="similarity">
    <text evidence="6 7">Belongs to the class I-like SAM-binding methyltransferase superfamily. C5-methyltransferase family.</text>
</comment>
<evidence type="ECO:0000256" key="7">
    <source>
        <dbReference type="RuleBase" id="RU000416"/>
    </source>
</evidence>
<dbReference type="PANTHER" id="PTHR10629">
    <property type="entry name" value="CYTOSINE-SPECIFIC METHYLTRANSFERASE"/>
    <property type="match status" value="1"/>
</dbReference>
<evidence type="ECO:0000256" key="3">
    <source>
        <dbReference type="ARBA" id="ARBA00022691"/>
    </source>
</evidence>
<evidence type="ECO:0000256" key="6">
    <source>
        <dbReference type="PROSITE-ProRule" id="PRU01016"/>
    </source>
</evidence>
<keyword evidence="1 6" id="KW-0489">Methyltransferase</keyword>
<keyword evidence="4" id="KW-0680">Restriction system</keyword>
<dbReference type="SUPFAM" id="SSF53335">
    <property type="entry name" value="S-adenosyl-L-methionine-dependent methyltransferases"/>
    <property type="match status" value="1"/>
</dbReference>
<dbReference type="InterPro" id="IPR029063">
    <property type="entry name" value="SAM-dependent_MTases_sf"/>
</dbReference>
<dbReference type="PROSITE" id="PS00095">
    <property type="entry name" value="C5_MTASE_2"/>
    <property type="match status" value="1"/>
</dbReference>
<dbReference type="RefSeq" id="WP_198840420.1">
    <property type="nucleotide sequence ID" value="NZ_JAEHFJ010000002.1"/>
</dbReference>
<protein>
    <recommendedName>
        <fullName evidence="8">Cytosine-specific methyltransferase</fullName>
        <ecNumber evidence="8">2.1.1.37</ecNumber>
    </recommendedName>
</protein>
<dbReference type="EC" id="2.1.1.37" evidence="8"/>